<proteinExistence type="predicted"/>
<dbReference type="Proteomes" id="UP000577956">
    <property type="component" value="Unassembled WGS sequence"/>
</dbReference>
<dbReference type="AlphaFoldDB" id="A0A7Y9JWV9"/>
<organism evidence="3 4">
    <name type="scientific">Cellulomonas oligotrophica</name>
    <dbReference type="NCBI Taxonomy" id="931536"/>
    <lineage>
        <taxon>Bacteria</taxon>
        <taxon>Bacillati</taxon>
        <taxon>Actinomycetota</taxon>
        <taxon>Actinomycetes</taxon>
        <taxon>Micrococcales</taxon>
        <taxon>Cellulomonadaceae</taxon>
        <taxon>Cellulomonas</taxon>
    </lineage>
</organism>
<keyword evidence="3" id="KW-0282">Flagellum</keyword>
<dbReference type="GO" id="GO:0009898">
    <property type="term" value="C:cytoplasmic side of plasma membrane"/>
    <property type="evidence" value="ECO:0007669"/>
    <property type="project" value="TreeGrafter"/>
</dbReference>
<dbReference type="Gene3D" id="3.40.50.300">
    <property type="entry name" value="P-loop containing nucleotide triphosphate hydrolases"/>
    <property type="match status" value="1"/>
</dbReference>
<dbReference type="InterPro" id="IPR027417">
    <property type="entry name" value="P-loop_NTPase"/>
</dbReference>
<dbReference type="Pfam" id="PF13614">
    <property type="entry name" value="AAA_31"/>
    <property type="match status" value="1"/>
</dbReference>
<name>A0A7Y9JWV9_9CELL</name>
<dbReference type="EMBL" id="JACCBK010000001">
    <property type="protein sequence ID" value="NYD86058.1"/>
    <property type="molecule type" value="Genomic_DNA"/>
</dbReference>
<feature type="region of interest" description="Disordered" evidence="1">
    <location>
        <begin position="1"/>
        <end position="101"/>
    </location>
</feature>
<feature type="region of interest" description="Disordered" evidence="1">
    <location>
        <begin position="158"/>
        <end position="183"/>
    </location>
</feature>
<dbReference type="InterPro" id="IPR025669">
    <property type="entry name" value="AAA_dom"/>
</dbReference>
<feature type="compositionally biased region" description="Polar residues" evidence="1">
    <location>
        <begin position="1"/>
        <end position="11"/>
    </location>
</feature>
<accession>A0A7Y9JWV9</accession>
<dbReference type="SUPFAM" id="SSF52540">
    <property type="entry name" value="P-loop containing nucleoside triphosphate hydrolases"/>
    <property type="match status" value="1"/>
</dbReference>
<dbReference type="InterPro" id="IPR050625">
    <property type="entry name" value="ParA/MinD_ATPase"/>
</dbReference>
<keyword evidence="3" id="KW-0966">Cell projection</keyword>
<feature type="compositionally biased region" description="Low complexity" evidence="1">
    <location>
        <begin position="170"/>
        <end position="183"/>
    </location>
</feature>
<dbReference type="GO" id="GO:0016887">
    <property type="term" value="F:ATP hydrolysis activity"/>
    <property type="evidence" value="ECO:0007669"/>
    <property type="project" value="TreeGrafter"/>
</dbReference>
<evidence type="ECO:0000313" key="4">
    <source>
        <dbReference type="Proteomes" id="UP000577956"/>
    </source>
</evidence>
<protein>
    <submittedName>
        <fullName evidence="3">MinD-like ATPase involved in chromosome partitioning or flagellar assembly</fullName>
    </submittedName>
</protein>
<evidence type="ECO:0000259" key="2">
    <source>
        <dbReference type="Pfam" id="PF13614"/>
    </source>
</evidence>
<dbReference type="GO" id="GO:0005524">
    <property type="term" value="F:ATP binding"/>
    <property type="evidence" value="ECO:0007669"/>
    <property type="project" value="TreeGrafter"/>
</dbReference>
<keyword evidence="3" id="KW-0969">Cilium</keyword>
<dbReference type="GO" id="GO:0051782">
    <property type="term" value="P:negative regulation of cell division"/>
    <property type="evidence" value="ECO:0007669"/>
    <property type="project" value="TreeGrafter"/>
</dbReference>
<dbReference type="RefSeq" id="WP_140457748.1">
    <property type="nucleotide sequence ID" value="NZ_BAABFI010000002.1"/>
</dbReference>
<gene>
    <name evidence="3" type="ORF">BKA21_001607</name>
</gene>
<comment type="caution">
    <text evidence="3">The sequence shown here is derived from an EMBL/GenBank/DDBJ whole genome shotgun (WGS) entry which is preliminary data.</text>
</comment>
<evidence type="ECO:0000313" key="3">
    <source>
        <dbReference type="EMBL" id="NYD86058.1"/>
    </source>
</evidence>
<feature type="domain" description="AAA" evidence="2">
    <location>
        <begin position="261"/>
        <end position="413"/>
    </location>
</feature>
<dbReference type="GO" id="GO:0005829">
    <property type="term" value="C:cytosol"/>
    <property type="evidence" value="ECO:0007669"/>
    <property type="project" value="TreeGrafter"/>
</dbReference>
<reference evidence="3 4" key="1">
    <citation type="submission" date="2020-07" db="EMBL/GenBank/DDBJ databases">
        <title>Sequencing the genomes of 1000 actinobacteria strains.</title>
        <authorList>
            <person name="Klenk H.-P."/>
        </authorList>
    </citation>
    <scope>NUCLEOTIDE SEQUENCE [LARGE SCALE GENOMIC DNA]</scope>
    <source>
        <strain evidence="3 4">DSM 24482</strain>
    </source>
</reference>
<sequence>MGRQQRGSTVGRTDGLEHGDDLADLVFGLAGGPDPEGADGTEARTAGPARPLAGETVVLEAVPPLDEDEPDDAAGARSASPVADEPAVVTPPRGTRVPRSRFVGPSLDQVVEPGVPATMVVSPIPLGPVPEPAPVVGPQLGPHALGRTAAADHPEPVVVPGSSVPPEPVVEPGSSASGASAPAEPEVVPPVVIEPEPVRVVRPSADLVVVPDPAQRRPAATGWRGFLRRATRGVIDLEPGPRERAVIEAATAVRTRWQGPRTVVVANPKGGSGKTPTAIGLAATFGHVRGGGVLAWDANETLGTLGLRTEGAASEVTVVDLLEKLDEFESRGARRGDLGAVVRAQESGNFHVLPSDEDPRRMSQIDAAGFARLHDVLQRYYDVLVVDTGNNPRAEGFMAALAVADALVIPVSWAEDKVVTAGRLVDQLREMGRDDLVERAVTVVTGPWGAGTTPAQVRSWKAWFEEQTAAVVQIPTDARIGGGGPIVYDELGAATRRSYLFAASHVSGVFSALGPATSDLLSSER</sequence>
<dbReference type="PANTHER" id="PTHR43384:SF14">
    <property type="entry name" value="ESX-1 SECRETION-ASSOCIATED PROTEIN ESPI"/>
    <property type="match status" value="1"/>
</dbReference>
<dbReference type="PANTHER" id="PTHR43384">
    <property type="entry name" value="SEPTUM SITE-DETERMINING PROTEIN MIND HOMOLOG, CHLOROPLASTIC-RELATED"/>
    <property type="match status" value="1"/>
</dbReference>
<evidence type="ECO:0000256" key="1">
    <source>
        <dbReference type="SAM" id="MobiDB-lite"/>
    </source>
</evidence>